<dbReference type="Proteomes" id="UP000578688">
    <property type="component" value="Unassembled WGS sequence"/>
</dbReference>
<dbReference type="RefSeq" id="WP_156152632.1">
    <property type="nucleotide sequence ID" value="NZ_JACBYV010000001.1"/>
</dbReference>
<protein>
    <submittedName>
        <fullName evidence="1">Uncharacterized protein</fullName>
    </submittedName>
</protein>
<reference evidence="1 2" key="1">
    <citation type="submission" date="2020-07" db="EMBL/GenBank/DDBJ databases">
        <title>Genomic analyses of the natural microbiome of Caenorhabditis elegans.</title>
        <authorList>
            <person name="Samuel B."/>
        </authorList>
    </citation>
    <scope>NUCLEOTIDE SEQUENCE [LARGE SCALE GENOMIC DNA]</scope>
    <source>
        <strain evidence="1 2">BIGb0408</strain>
    </source>
</reference>
<dbReference type="EMBL" id="JACBYV010000001">
    <property type="protein sequence ID" value="NYH74039.1"/>
    <property type="molecule type" value="Genomic_DNA"/>
</dbReference>
<gene>
    <name evidence="1" type="ORF">FHR27_002649</name>
</gene>
<evidence type="ECO:0000313" key="1">
    <source>
        <dbReference type="EMBL" id="NYH74039.1"/>
    </source>
</evidence>
<proteinExistence type="predicted"/>
<comment type="caution">
    <text evidence="1">The sequence shown here is derived from an EMBL/GenBank/DDBJ whole genome shotgun (WGS) entry which is preliminary data.</text>
</comment>
<name>A0A7Y9XPT9_9GAMM</name>
<accession>A0A7Y9XPT9</accession>
<evidence type="ECO:0000313" key="2">
    <source>
        <dbReference type="Proteomes" id="UP000578688"/>
    </source>
</evidence>
<dbReference type="AlphaFoldDB" id="A0A7Y9XPT9"/>
<keyword evidence="2" id="KW-1185">Reference proteome</keyword>
<sequence length="57" mass="6356">MKDAFDTPAKVNQRKTWVIEACLQAIKPFPSAGFDCKKDISFKVLSEVIDPLTTKGK</sequence>
<organism evidence="1 2">
    <name type="scientific">Phytopseudomonas flavescens</name>
    <dbReference type="NCBI Taxonomy" id="29435"/>
    <lineage>
        <taxon>Bacteria</taxon>
        <taxon>Pseudomonadati</taxon>
        <taxon>Pseudomonadota</taxon>
        <taxon>Gammaproteobacteria</taxon>
        <taxon>Pseudomonadales</taxon>
        <taxon>Pseudomonadaceae</taxon>
        <taxon>Phytopseudomonas</taxon>
    </lineage>
</organism>